<dbReference type="GeneID" id="30037746"/>
<gene>
    <name evidence="8" type="primary">TPO3</name>
    <name evidence="8" type="ORF">AWJ20_687</name>
</gene>
<dbReference type="EMBL" id="CP014501">
    <property type="protein sequence ID" value="ANB12434.1"/>
    <property type="molecule type" value="Genomic_DNA"/>
</dbReference>
<evidence type="ECO:0000256" key="1">
    <source>
        <dbReference type="ARBA" id="ARBA00004141"/>
    </source>
</evidence>
<dbReference type="SUPFAM" id="SSF103473">
    <property type="entry name" value="MFS general substrate transporter"/>
    <property type="match status" value="1"/>
</dbReference>
<sequence length="609" mass="67305">MSLAEDAHFQYHRRGSGSGSSNSESDYPLPVKLVDNSCSVEDVEKQQYKADSGSAIGPGISQSMSRASNASGRSLASGYSVEEIYGDAAPENIRVTRQLTMETIKSRISTVYSENYFPADGGDTVNRDGSEFKDIDPELVTWEGPDDPENPRNWSPFRKWVTTVVVSVYTMIAPLSSSILTPAVPAIAEQLHIESSTMQNLTVSIFVLAFAICPLFIGGLSELFGRQVVLNVSIVLLLIFNIACALARNTGQLLIFRFLAGMAGAAPISVGAGTLADMFNDKDRNTPLALYSLGPNLGPVIAPIIAGFLVEYTSSWRWVLWTLSIINGVVAFVGLITYKETYAPTLLSRKAKKLRKESGNDNLHTVFEIARTPFMERFLTGITRPIVMLFTNPIIMGLGLYMAFVYGFMYLMLVTYPDLWYNVYHFKPGIAGLMYLGLGVGSIFSVASWTPLTQYTYLRLTARNGGIPKPEFRIFLVSPTAVILGCGLLWYGWSAEAKLVWIMPVVGTGIFGFALFPVFQCIQNYLIDMNPRYSASAVGAAAVFRSTFGFGFPLFGTAMYNRLGYGWANTICGILMFILGIPFPIIIYFYGERVRQWNDDRLERKHNKT</sequence>
<dbReference type="Pfam" id="PF07690">
    <property type="entry name" value="MFS_1"/>
    <property type="match status" value="1"/>
</dbReference>
<evidence type="ECO:0000313" key="9">
    <source>
        <dbReference type="Proteomes" id="UP000189580"/>
    </source>
</evidence>
<evidence type="ECO:0000313" key="8">
    <source>
        <dbReference type="EMBL" id="ANB12434.1"/>
    </source>
</evidence>
<evidence type="ECO:0000256" key="2">
    <source>
        <dbReference type="ARBA" id="ARBA00022692"/>
    </source>
</evidence>
<accession>A0A167D3I8</accession>
<dbReference type="InterPro" id="IPR020846">
    <property type="entry name" value="MFS_dom"/>
</dbReference>
<keyword evidence="9" id="KW-1185">Reference proteome</keyword>
<dbReference type="RefSeq" id="XP_018734911.1">
    <property type="nucleotide sequence ID" value="XM_018882642.1"/>
</dbReference>
<feature type="transmembrane region" description="Helical" evidence="6">
    <location>
        <begin position="201"/>
        <end position="221"/>
    </location>
</feature>
<keyword evidence="2 6" id="KW-0812">Transmembrane</keyword>
<dbReference type="OrthoDB" id="3936150at2759"/>
<dbReference type="AlphaFoldDB" id="A0A167D3I8"/>
<dbReference type="PANTHER" id="PTHR23502">
    <property type="entry name" value="MAJOR FACILITATOR SUPERFAMILY"/>
    <property type="match status" value="1"/>
</dbReference>
<proteinExistence type="predicted"/>
<evidence type="ECO:0000259" key="7">
    <source>
        <dbReference type="PROSITE" id="PS50850"/>
    </source>
</evidence>
<dbReference type="Gene3D" id="1.20.1250.20">
    <property type="entry name" value="MFS general substrate transporter like domains"/>
    <property type="match status" value="1"/>
</dbReference>
<protein>
    <submittedName>
        <fullName evidence="8">Tpo3p</fullName>
    </submittedName>
</protein>
<feature type="transmembrane region" description="Helical" evidence="6">
    <location>
        <begin position="316"/>
        <end position="338"/>
    </location>
</feature>
<evidence type="ECO:0000256" key="5">
    <source>
        <dbReference type="SAM" id="MobiDB-lite"/>
    </source>
</evidence>
<feature type="transmembrane region" description="Helical" evidence="6">
    <location>
        <begin position="228"/>
        <end position="248"/>
    </location>
</feature>
<feature type="transmembrane region" description="Helical" evidence="6">
    <location>
        <begin position="386"/>
        <end position="413"/>
    </location>
</feature>
<reference evidence="8 9" key="1">
    <citation type="submission" date="2016-02" db="EMBL/GenBank/DDBJ databases">
        <title>Complete genome sequence and transcriptome regulation of the pentose utilising yeast Sugiyamaella lignohabitans.</title>
        <authorList>
            <person name="Bellasio M."/>
            <person name="Peymann A."/>
            <person name="Valli M."/>
            <person name="Sipitzky M."/>
            <person name="Graf A."/>
            <person name="Sauer M."/>
            <person name="Marx H."/>
            <person name="Mattanovich D."/>
        </authorList>
    </citation>
    <scope>NUCLEOTIDE SEQUENCE [LARGE SCALE GENOMIC DNA]</scope>
    <source>
        <strain evidence="8 9">CBS 10342</strain>
    </source>
</reference>
<feature type="region of interest" description="Disordered" evidence="5">
    <location>
        <begin position="46"/>
        <end position="68"/>
    </location>
</feature>
<keyword evidence="4 6" id="KW-0472">Membrane</keyword>
<dbReference type="InterPro" id="IPR011701">
    <property type="entry name" value="MFS"/>
</dbReference>
<organism evidence="8 9">
    <name type="scientific">Sugiyamaella lignohabitans</name>
    <dbReference type="NCBI Taxonomy" id="796027"/>
    <lineage>
        <taxon>Eukaryota</taxon>
        <taxon>Fungi</taxon>
        <taxon>Dikarya</taxon>
        <taxon>Ascomycota</taxon>
        <taxon>Saccharomycotina</taxon>
        <taxon>Dipodascomycetes</taxon>
        <taxon>Dipodascales</taxon>
        <taxon>Trichomonascaceae</taxon>
        <taxon>Sugiyamaella</taxon>
    </lineage>
</organism>
<evidence type="ECO:0000256" key="3">
    <source>
        <dbReference type="ARBA" id="ARBA00022989"/>
    </source>
</evidence>
<feature type="transmembrane region" description="Helical" evidence="6">
    <location>
        <begin position="433"/>
        <end position="452"/>
    </location>
</feature>
<feature type="transmembrane region" description="Helical" evidence="6">
    <location>
        <begin position="254"/>
        <end position="276"/>
    </location>
</feature>
<dbReference type="GO" id="GO:0022857">
    <property type="term" value="F:transmembrane transporter activity"/>
    <property type="evidence" value="ECO:0007669"/>
    <property type="project" value="InterPro"/>
</dbReference>
<feature type="transmembrane region" description="Helical" evidence="6">
    <location>
        <begin position="160"/>
        <end position="181"/>
    </location>
</feature>
<dbReference type="KEGG" id="slb:AWJ20_687"/>
<feature type="region of interest" description="Disordered" evidence="5">
    <location>
        <begin position="1"/>
        <end position="30"/>
    </location>
</feature>
<feature type="transmembrane region" description="Helical" evidence="6">
    <location>
        <begin position="472"/>
        <end position="493"/>
    </location>
</feature>
<dbReference type="Proteomes" id="UP000189580">
    <property type="component" value="Chromosome a"/>
</dbReference>
<dbReference type="CDD" id="cd17323">
    <property type="entry name" value="MFS_Tpo1_MDR_like"/>
    <property type="match status" value="1"/>
</dbReference>
<dbReference type="GO" id="GO:0016020">
    <property type="term" value="C:membrane"/>
    <property type="evidence" value="ECO:0007669"/>
    <property type="project" value="UniProtKB-SubCell"/>
</dbReference>
<evidence type="ECO:0000256" key="4">
    <source>
        <dbReference type="ARBA" id="ARBA00023136"/>
    </source>
</evidence>
<keyword evidence="3 6" id="KW-1133">Transmembrane helix</keyword>
<comment type="subcellular location">
    <subcellularLocation>
        <location evidence="1">Membrane</location>
        <topology evidence="1">Multi-pass membrane protein</topology>
    </subcellularLocation>
</comment>
<feature type="transmembrane region" description="Helical" evidence="6">
    <location>
        <begin position="534"/>
        <end position="555"/>
    </location>
</feature>
<dbReference type="PANTHER" id="PTHR23502:SF60">
    <property type="entry name" value="MAJOR FACILITATOR SUPERFAMILY (MFS) PROFILE DOMAIN-CONTAINING PROTEIN-RELATED"/>
    <property type="match status" value="1"/>
</dbReference>
<feature type="transmembrane region" description="Helical" evidence="6">
    <location>
        <begin position="567"/>
        <end position="591"/>
    </location>
</feature>
<feature type="domain" description="Major facilitator superfamily (MFS) profile" evidence="7">
    <location>
        <begin position="162"/>
        <end position="595"/>
    </location>
</feature>
<dbReference type="FunFam" id="1.20.1250.20:FF:000011">
    <property type="entry name" value="MFS multidrug transporter, putative"/>
    <property type="match status" value="1"/>
</dbReference>
<feature type="transmembrane region" description="Helical" evidence="6">
    <location>
        <begin position="288"/>
        <end position="310"/>
    </location>
</feature>
<feature type="transmembrane region" description="Helical" evidence="6">
    <location>
        <begin position="499"/>
        <end position="522"/>
    </location>
</feature>
<dbReference type="InterPro" id="IPR036259">
    <property type="entry name" value="MFS_trans_sf"/>
</dbReference>
<evidence type="ECO:0000256" key="6">
    <source>
        <dbReference type="SAM" id="Phobius"/>
    </source>
</evidence>
<dbReference type="PROSITE" id="PS50850">
    <property type="entry name" value="MFS"/>
    <property type="match status" value="1"/>
</dbReference>
<name>A0A167D3I8_9ASCO</name>